<name>A0AA39WW48_9PEZI</name>
<reference evidence="2" key="1">
    <citation type="submission" date="2023-06" db="EMBL/GenBank/DDBJ databases">
        <title>Genome-scale phylogeny and comparative genomics of the fungal order Sordariales.</title>
        <authorList>
            <consortium name="Lawrence Berkeley National Laboratory"/>
            <person name="Hensen N."/>
            <person name="Bonometti L."/>
            <person name="Westerberg I."/>
            <person name="Brannstrom I.O."/>
            <person name="Guillou S."/>
            <person name="Cros-Aarteil S."/>
            <person name="Calhoun S."/>
            <person name="Haridas S."/>
            <person name="Kuo A."/>
            <person name="Mondo S."/>
            <person name="Pangilinan J."/>
            <person name="Riley R."/>
            <person name="Labutti K."/>
            <person name="Andreopoulos B."/>
            <person name="Lipzen A."/>
            <person name="Chen C."/>
            <person name="Yanf M."/>
            <person name="Daum C."/>
            <person name="Ng V."/>
            <person name="Clum A."/>
            <person name="Steindorff A."/>
            <person name="Ohm R."/>
            <person name="Martin F."/>
            <person name="Silar P."/>
            <person name="Natvig D."/>
            <person name="Lalanne C."/>
            <person name="Gautier V."/>
            <person name="Ament-Velasquez S.L."/>
            <person name="Kruys A."/>
            <person name="Hutchinson M.I."/>
            <person name="Powell A.J."/>
            <person name="Barry K."/>
            <person name="Miller A.N."/>
            <person name="Grigoriev I.V."/>
            <person name="Debuchy R."/>
            <person name="Gladieux P."/>
            <person name="Thoren M.H."/>
            <person name="Johannesson H."/>
        </authorList>
    </citation>
    <scope>NUCLEOTIDE SEQUENCE</scope>
    <source>
        <strain evidence="2">CBS 606.72</strain>
    </source>
</reference>
<comment type="caution">
    <text evidence="2">The sequence shown here is derived from an EMBL/GenBank/DDBJ whole genome shotgun (WGS) entry which is preliminary data.</text>
</comment>
<keyword evidence="1" id="KW-0472">Membrane</keyword>
<accession>A0AA39WW48</accession>
<evidence type="ECO:0000256" key="1">
    <source>
        <dbReference type="SAM" id="Phobius"/>
    </source>
</evidence>
<evidence type="ECO:0000313" key="3">
    <source>
        <dbReference type="Proteomes" id="UP001175000"/>
    </source>
</evidence>
<keyword evidence="1" id="KW-0812">Transmembrane</keyword>
<protein>
    <submittedName>
        <fullName evidence="2">Uncharacterized protein</fullName>
    </submittedName>
</protein>
<proteinExistence type="predicted"/>
<dbReference type="AlphaFoldDB" id="A0AA39WW48"/>
<organism evidence="2 3">
    <name type="scientific">Immersiella caudata</name>
    <dbReference type="NCBI Taxonomy" id="314043"/>
    <lineage>
        <taxon>Eukaryota</taxon>
        <taxon>Fungi</taxon>
        <taxon>Dikarya</taxon>
        <taxon>Ascomycota</taxon>
        <taxon>Pezizomycotina</taxon>
        <taxon>Sordariomycetes</taxon>
        <taxon>Sordariomycetidae</taxon>
        <taxon>Sordariales</taxon>
        <taxon>Lasiosphaeriaceae</taxon>
        <taxon>Immersiella</taxon>
    </lineage>
</organism>
<feature type="transmembrane region" description="Helical" evidence="1">
    <location>
        <begin position="355"/>
        <end position="380"/>
    </location>
</feature>
<keyword evidence="3" id="KW-1185">Reference proteome</keyword>
<gene>
    <name evidence="2" type="ORF">B0T14DRAFT_475711</name>
</gene>
<dbReference type="EMBL" id="JAULSU010000003">
    <property type="protein sequence ID" value="KAK0622631.1"/>
    <property type="molecule type" value="Genomic_DNA"/>
</dbReference>
<dbReference type="Proteomes" id="UP001175000">
    <property type="component" value="Unassembled WGS sequence"/>
</dbReference>
<sequence>MDLKLLGALGDITEEQLRSLHTSLWNWNSCAACSSRANAPCEISCPTRRAGQLGPFNNFYKTTTSRHLSEFTSSNELALRGHEDLIEVIRYLKERPNVPRQQLTADFFSDRAKREGSREQPNVHDQDRAFDLAARILIMLNCSTELNQVEALLEEGPRLVTWAKGNSLAKFIAATFPTTDHPSLNDPNQRSKANTLKLGLQARRLTKIAGLTFRPTDNLADHLRLDPKEGTIEIFHHTRALKEFLIATQQDHSTPTMNPYLPRNLALEVIDTIQKILFPLGSPSEPLLRTLIVKHAFDPDCLRLVDPAPYRLPHENDIPYHHFGSRLMDLAHELEHPTPRGVMDKWLERRSGARYVMFATLAGVGVAVLLGFLALGVSIFQAWVSWRAWRDEVGMAGSR</sequence>
<evidence type="ECO:0000313" key="2">
    <source>
        <dbReference type="EMBL" id="KAK0622631.1"/>
    </source>
</evidence>
<keyword evidence="1" id="KW-1133">Transmembrane helix</keyword>